<dbReference type="NCBIfam" id="NF004676">
    <property type="entry name" value="PRK06019.1-2"/>
    <property type="match status" value="1"/>
</dbReference>
<dbReference type="SUPFAM" id="SSF52440">
    <property type="entry name" value="PreATP-grasp domain"/>
    <property type="match status" value="1"/>
</dbReference>
<comment type="function">
    <text evidence="6">Catalyzes the ATP-dependent conversion of 5-aminoimidazole ribonucleotide (AIR) and HCO(3)- to N5-carboxyaminoimidazole ribonucleotide (N5-CAIR).</text>
</comment>
<dbReference type="GO" id="GO:0006189">
    <property type="term" value="P:'de novo' IMP biosynthetic process"/>
    <property type="evidence" value="ECO:0007669"/>
    <property type="project" value="UniProtKB-UniRule"/>
</dbReference>
<comment type="subunit">
    <text evidence="5 6">Homodimer.</text>
</comment>
<dbReference type="GO" id="GO:0034028">
    <property type="term" value="F:5-(carboxyamino)imidazole ribonucleotide synthase activity"/>
    <property type="evidence" value="ECO:0007669"/>
    <property type="project" value="UniProtKB-UniRule"/>
</dbReference>
<dbReference type="GO" id="GO:0005829">
    <property type="term" value="C:cytosol"/>
    <property type="evidence" value="ECO:0007669"/>
    <property type="project" value="TreeGrafter"/>
</dbReference>
<feature type="binding site" evidence="5">
    <location>
        <position position="106"/>
    </location>
    <ligand>
        <name>ATP</name>
        <dbReference type="ChEBI" id="CHEBI:30616"/>
    </ligand>
</feature>
<dbReference type="InterPro" id="IPR011054">
    <property type="entry name" value="Rudment_hybrid_motif"/>
</dbReference>
<dbReference type="Gene3D" id="3.30.1490.20">
    <property type="entry name" value="ATP-grasp fold, A domain"/>
    <property type="match status" value="1"/>
</dbReference>
<keyword evidence="3 5" id="KW-0658">Purine biosynthesis</keyword>
<reference evidence="8 9" key="1">
    <citation type="journal article" date="2008" name="Biol. Direct">
        <title>Complete genome sequence of the extremely acidophilic methanotroph isolate V4, Methylacidiphilum infernorum, a representative of the bacterial phylum Verrucomicrobia.</title>
        <authorList>
            <person name="Hou S."/>
            <person name="Makarova K.S."/>
            <person name="Saw J.H."/>
            <person name="Senin P."/>
            <person name="Ly B.V."/>
            <person name="Zhou Z."/>
            <person name="Ren Y."/>
            <person name="Wang J."/>
            <person name="Galperin M.Y."/>
            <person name="Omelchenko M.V."/>
            <person name="Wolf Y.I."/>
            <person name="Yutin N."/>
            <person name="Koonin E.V."/>
            <person name="Stott M.B."/>
            <person name="Mountain B.W."/>
            <person name="Crowe M.A."/>
            <person name="Smirnova A.V."/>
            <person name="Dunfield P.F."/>
            <person name="Feng L."/>
            <person name="Wang L."/>
            <person name="Alam M."/>
        </authorList>
    </citation>
    <scope>NUCLEOTIDE SEQUENCE [LARGE SCALE GENOMIC DNA]</scope>
    <source>
        <strain evidence="9">Isolate V4</strain>
    </source>
</reference>
<feature type="binding site" evidence="5">
    <location>
        <position position="190"/>
    </location>
    <ligand>
        <name>ATP</name>
        <dbReference type="ChEBI" id="CHEBI:30616"/>
    </ligand>
</feature>
<dbReference type="InterPro" id="IPR016185">
    <property type="entry name" value="PreATP-grasp_dom_sf"/>
</dbReference>
<evidence type="ECO:0000256" key="2">
    <source>
        <dbReference type="ARBA" id="ARBA00022741"/>
    </source>
</evidence>
<dbReference type="Proteomes" id="UP000009149">
    <property type="component" value="Chromosome"/>
</dbReference>
<dbReference type="InterPro" id="IPR003135">
    <property type="entry name" value="ATP-grasp_carboxylate-amine"/>
</dbReference>
<accession>B3DYN2</accession>
<dbReference type="RefSeq" id="WP_012464362.1">
    <property type="nucleotide sequence ID" value="NC_010794.1"/>
</dbReference>
<dbReference type="GO" id="GO:0005524">
    <property type="term" value="F:ATP binding"/>
    <property type="evidence" value="ECO:0007669"/>
    <property type="project" value="UniProtKB-UniRule"/>
</dbReference>
<dbReference type="InterPro" id="IPR040686">
    <property type="entry name" value="PurK_C"/>
</dbReference>
<dbReference type="EMBL" id="CP000975">
    <property type="protein sequence ID" value="ACD84080.1"/>
    <property type="molecule type" value="Genomic_DNA"/>
</dbReference>
<dbReference type="InterPro" id="IPR013815">
    <property type="entry name" value="ATP_grasp_subdomain_1"/>
</dbReference>
<proteinExistence type="inferred from homology"/>
<evidence type="ECO:0000256" key="4">
    <source>
        <dbReference type="ARBA" id="ARBA00022840"/>
    </source>
</evidence>
<feature type="binding site" evidence="5">
    <location>
        <begin position="182"/>
        <end position="185"/>
    </location>
    <ligand>
        <name>ATP</name>
        <dbReference type="ChEBI" id="CHEBI:30616"/>
    </ligand>
</feature>
<comment type="function">
    <text evidence="5">Catalyzes the ATP-dependent conversion of 5-aminoimidazole ribonucleotide (AIR) and HCO(3)(-) to N5-carboxyaminoimidazole ribonucleotide (N5-CAIR).</text>
</comment>
<comment type="pathway">
    <text evidence="5 6">Purine metabolism; IMP biosynthesis via de novo pathway; 5-amino-1-(5-phospho-D-ribosyl)imidazole-4-carboxylate from 5-amino-1-(5-phospho-D-ribosyl)imidazole (N5-CAIR route): step 1/2.</text>
</comment>
<dbReference type="HOGENOM" id="CLU_011534_0_1_0"/>
<dbReference type="PANTHER" id="PTHR11609:SF5">
    <property type="entry name" value="PHOSPHORIBOSYLAMINOIMIDAZOLE CARBOXYLASE"/>
    <property type="match status" value="1"/>
</dbReference>
<dbReference type="eggNOG" id="COG0026">
    <property type="taxonomic scope" value="Bacteria"/>
</dbReference>
<evidence type="ECO:0000259" key="7">
    <source>
        <dbReference type="PROSITE" id="PS50975"/>
    </source>
</evidence>
<feature type="binding site" evidence="5">
    <location>
        <position position="146"/>
    </location>
    <ligand>
        <name>ATP</name>
        <dbReference type="ChEBI" id="CHEBI:30616"/>
    </ligand>
</feature>
<keyword evidence="1 5" id="KW-0436">Ligase</keyword>
<comment type="similarity">
    <text evidence="5 6">Belongs to the PurK/PurT family.</text>
</comment>
<comment type="catalytic activity">
    <reaction evidence="5 6">
        <text>5-amino-1-(5-phospho-beta-D-ribosyl)imidazole + hydrogencarbonate + ATP = 5-carboxyamino-1-(5-phospho-D-ribosyl)imidazole + ADP + phosphate + 2 H(+)</text>
        <dbReference type="Rhea" id="RHEA:19317"/>
        <dbReference type="ChEBI" id="CHEBI:15378"/>
        <dbReference type="ChEBI" id="CHEBI:17544"/>
        <dbReference type="ChEBI" id="CHEBI:30616"/>
        <dbReference type="ChEBI" id="CHEBI:43474"/>
        <dbReference type="ChEBI" id="CHEBI:58730"/>
        <dbReference type="ChEBI" id="CHEBI:137981"/>
        <dbReference type="ChEBI" id="CHEBI:456216"/>
        <dbReference type="EC" id="6.3.4.18"/>
    </reaction>
</comment>
<evidence type="ECO:0000256" key="3">
    <source>
        <dbReference type="ARBA" id="ARBA00022755"/>
    </source>
</evidence>
<name>B3DYN2_METI4</name>
<dbReference type="OrthoDB" id="9804625at2"/>
<dbReference type="PANTHER" id="PTHR11609">
    <property type="entry name" value="PURINE BIOSYNTHESIS PROTEIN 6/7, PUR6/7"/>
    <property type="match status" value="1"/>
</dbReference>
<dbReference type="UniPathway" id="UPA00074">
    <property type="reaction ID" value="UER00942"/>
</dbReference>
<protein>
    <recommendedName>
        <fullName evidence="5 6">N5-carboxyaminoimidazole ribonucleotide synthase</fullName>
        <shortName evidence="5 6">N5-CAIR synthase</shortName>
        <ecNumber evidence="5 6">6.3.4.18</ecNumber>
    </recommendedName>
    <alternativeName>
        <fullName evidence="5 6">5-(carboxyamino)imidazole ribonucleotide synthetase</fullName>
    </alternativeName>
</protein>
<dbReference type="Gene3D" id="3.40.50.20">
    <property type="match status" value="1"/>
</dbReference>
<evidence type="ECO:0000313" key="9">
    <source>
        <dbReference type="Proteomes" id="UP000009149"/>
    </source>
</evidence>
<dbReference type="GO" id="GO:0004638">
    <property type="term" value="F:phosphoribosylaminoimidazole carboxylase activity"/>
    <property type="evidence" value="ECO:0007669"/>
    <property type="project" value="InterPro"/>
</dbReference>
<dbReference type="Pfam" id="PF22660">
    <property type="entry name" value="RS_preATP-grasp-like"/>
    <property type="match status" value="1"/>
</dbReference>
<dbReference type="SUPFAM" id="SSF51246">
    <property type="entry name" value="Rudiment single hybrid motif"/>
    <property type="match status" value="1"/>
</dbReference>
<dbReference type="EC" id="6.3.4.18" evidence="5 6"/>
<dbReference type="FunFam" id="3.30.1490.20:FF:000015">
    <property type="entry name" value="N5-carboxyaminoimidazole ribonucleotide synthase"/>
    <property type="match status" value="1"/>
</dbReference>
<keyword evidence="2 5" id="KW-0547">Nucleotide-binding</keyword>
<dbReference type="AlphaFoldDB" id="B3DYN2"/>
<gene>
    <name evidence="5 6 8" type="primary">purK</name>
    <name evidence="8" type="ordered locus">Minf_2026</name>
</gene>
<dbReference type="InterPro" id="IPR054350">
    <property type="entry name" value="PurT/PurK_preATP-grasp"/>
</dbReference>
<evidence type="ECO:0000256" key="1">
    <source>
        <dbReference type="ARBA" id="ARBA00022598"/>
    </source>
</evidence>
<dbReference type="InterPro" id="IPR005875">
    <property type="entry name" value="PurK"/>
</dbReference>
<dbReference type="KEGG" id="min:Minf_2026"/>
<feature type="binding site" evidence="5">
    <location>
        <position position="213"/>
    </location>
    <ligand>
        <name>ATP</name>
        <dbReference type="ChEBI" id="CHEBI:30616"/>
    </ligand>
</feature>
<feature type="binding site" evidence="5">
    <location>
        <begin position="151"/>
        <end position="157"/>
    </location>
    <ligand>
        <name>ATP</name>
        <dbReference type="ChEBI" id="CHEBI:30616"/>
    </ligand>
</feature>
<dbReference type="Gene3D" id="3.30.470.20">
    <property type="entry name" value="ATP-grasp fold, B domain"/>
    <property type="match status" value="1"/>
</dbReference>
<dbReference type="PROSITE" id="PS50975">
    <property type="entry name" value="ATP_GRASP"/>
    <property type="match status" value="1"/>
</dbReference>
<dbReference type="STRING" id="481448.Minf_2026"/>
<evidence type="ECO:0000256" key="5">
    <source>
        <dbReference type="HAMAP-Rule" id="MF_01928"/>
    </source>
</evidence>
<dbReference type="Pfam" id="PF02222">
    <property type="entry name" value="ATP-grasp"/>
    <property type="match status" value="1"/>
</dbReference>
<organism evidence="8 9">
    <name type="scientific">Methylacidiphilum infernorum (isolate V4)</name>
    <name type="common">Methylokorus infernorum (strain V4)</name>
    <dbReference type="NCBI Taxonomy" id="481448"/>
    <lineage>
        <taxon>Bacteria</taxon>
        <taxon>Pseudomonadati</taxon>
        <taxon>Verrucomicrobiota</taxon>
        <taxon>Methylacidiphilae</taxon>
        <taxon>Methylacidiphilales</taxon>
        <taxon>Methylacidiphilaceae</taxon>
        <taxon>Methylacidiphilum (ex Ratnadevi et al. 2023)</taxon>
    </lineage>
</organism>
<dbReference type="PROSITE" id="PS00065">
    <property type="entry name" value="D_2_HYDROXYACID_DH_1"/>
    <property type="match status" value="1"/>
</dbReference>
<evidence type="ECO:0000313" key="8">
    <source>
        <dbReference type="EMBL" id="ACD84080.1"/>
    </source>
</evidence>
<sequence>MKEILPGSTIGILGGGQLGRMTAMEARRLGYDVEVYDPDPLCPAAGLSSRHWSYSYEDLDRLKAFARSVDILTYEFENIPSASVKELEENSLVCPSAAVLAISQDRVKEKQFLAQNGFPVAPFRVVRTLAELTASAVELGLPVVLKTVQLGYDGKGQVPLDTIEDCRWGWKELGEPKLAIVEKKINLLSEFSVILALGYERNFSFLPIPRNYHRKGILDYSIVPSGLGKEVEEAAKEIALEIALALGVVGLLTVEFFLAENQQILVNELAPRPHNSGHFSLDSCITSQFEQLIRAICKLPLGQPTLKGPVLMRNLLGDLWRDGRPPNWPELLKIPGLKLHLYAKKYPRAGRKMGHYSLQGEDLKAVLALDKQAQKILQEDLEPSRTERNG</sequence>
<dbReference type="NCBIfam" id="NF004679">
    <property type="entry name" value="PRK06019.1-5"/>
    <property type="match status" value="1"/>
</dbReference>
<dbReference type="Pfam" id="PF17769">
    <property type="entry name" value="PurK_C"/>
    <property type="match status" value="1"/>
</dbReference>
<feature type="binding site" evidence="5">
    <location>
        <begin position="267"/>
        <end position="268"/>
    </location>
    <ligand>
        <name>ATP</name>
        <dbReference type="ChEBI" id="CHEBI:30616"/>
    </ligand>
</feature>
<dbReference type="SUPFAM" id="SSF56059">
    <property type="entry name" value="Glutathione synthetase ATP-binding domain-like"/>
    <property type="match status" value="1"/>
</dbReference>
<feature type="domain" description="ATP-grasp" evidence="7">
    <location>
        <begin position="110"/>
        <end position="297"/>
    </location>
</feature>
<dbReference type="HAMAP" id="MF_01928">
    <property type="entry name" value="PurK"/>
    <property type="match status" value="1"/>
</dbReference>
<keyword evidence="4 5" id="KW-0067">ATP-binding</keyword>
<dbReference type="InterPro" id="IPR029752">
    <property type="entry name" value="D-isomer_DH_CS1"/>
</dbReference>
<dbReference type="InterPro" id="IPR011761">
    <property type="entry name" value="ATP-grasp"/>
</dbReference>
<evidence type="ECO:0000256" key="6">
    <source>
        <dbReference type="RuleBase" id="RU361200"/>
    </source>
</evidence>
<dbReference type="NCBIfam" id="TIGR01161">
    <property type="entry name" value="purK"/>
    <property type="match status" value="1"/>
</dbReference>
<dbReference type="GO" id="GO:0046872">
    <property type="term" value="F:metal ion binding"/>
    <property type="evidence" value="ECO:0007669"/>
    <property type="project" value="InterPro"/>
</dbReference>